<keyword evidence="2" id="KW-0547">Nucleotide-binding</keyword>
<evidence type="ECO:0000256" key="2">
    <source>
        <dbReference type="ARBA" id="ARBA00022741"/>
    </source>
</evidence>
<dbReference type="HAMAP" id="MF_00978">
    <property type="entry name" value="Bifunct_BirA"/>
    <property type="match status" value="1"/>
</dbReference>
<evidence type="ECO:0000259" key="4">
    <source>
        <dbReference type="PROSITE" id="PS51733"/>
    </source>
</evidence>
<dbReference type="GO" id="GO:0005737">
    <property type="term" value="C:cytoplasm"/>
    <property type="evidence" value="ECO:0007669"/>
    <property type="project" value="TreeGrafter"/>
</dbReference>
<feature type="domain" description="BPL/LPL catalytic" evidence="4">
    <location>
        <begin position="68"/>
        <end position="261"/>
    </location>
</feature>
<dbReference type="PANTHER" id="PTHR12835">
    <property type="entry name" value="BIOTIN PROTEIN LIGASE"/>
    <property type="match status" value="1"/>
</dbReference>
<dbReference type="CDD" id="cd16442">
    <property type="entry name" value="BPL"/>
    <property type="match status" value="1"/>
</dbReference>
<evidence type="ECO:0000256" key="1">
    <source>
        <dbReference type="ARBA" id="ARBA00022598"/>
    </source>
</evidence>
<name>A0A645BYW5_9ZZZZ</name>
<dbReference type="InterPro" id="IPR036390">
    <property type="entry name" value="WH_DNA-bd_sf"/>
</dbReference>
<keyword evidence="3" id="KW-0067">ATP-binding</keyword>
<dbReference type="SUPFAM" id="SSF50037">
    <property type="entry name" value="C-terminal domain of transcriptional repressors"/>
    <property type="match status" value="1"/>
</dbReference>
<dbReference type="SUPFAM" id="SSF46785">
    <property type="entry name" value="Winged helix' DNA-binding domain"/>
    <property type="match status" value="1"/>
</dbReference>
<dbReference type="AlphaFoldDB" id="A0A645BYW5"/>
<dbReference type="EC" id="6.3.4.15" evidence="5"/>
<accession>A0A645BYW5</accession>
<dbReference type="GO" id="GO:0004077">
    <property type="term" value="F:biotin--[biotin carboxyl-carrier protein] ligase activity"/>
    <property type="evidence" value="ECO:0007669"/>
    <property type="project" value="UniProtKB-EC"/>
</dbReference>
<dbReference type="InterPro" id="IPR004408">
    <property type="entry name" value="Biotin_CoA_COase_ligase"/>
</dbReference>
<dbReference type="Pfam" id="PF02237">
    <property type="entry name" value="BPL_C"/>
    <property type="match status" value="1"/>
</dbReference>
<dbReference type="PANTHER" id="PTHR12835:SF5">
    <property type="entry name" value="BIOTIN--PROTEIN LIGASE"/>
    <property type="match status" value="1"/>
</dbReference>
<dbReference type="GO" id="GO:0005524">
    <property type="term" value="F:ATP binding"/>
    <property type="evidence" value="ECO:0007669"/>
    <property type="project" value="UniProtKB-KW"/>
</dbReference>
<dbReference type="InterPro" id="IPR045864">
    <property type="entry name" value="aa-tRNA-synth_II/BPL/LPL"/>
</dbReference>
<comment type="caution">
    <text evidence="5">The sequence shown here is derived from an EMBL/GenBank/DDBJ whole genome shotgun (WGS) entry which is preliminary data.</text>
</comment>
<keyword evidence="1 5" id="KW-0436">Ligase</keyword>
<dbReference type="InterPro" id="IPR008988">
    <property type="entry name" value="Transcriptional_repressor_C"/>
</dbReference>
<organism evidence="5">
    <name type="scientific">bioreactor metagenome</name>
    <dbReference type="NCBI Taxonomy" id="1076179"/>
    <lineage>
        <taxon>unclassified sequences</taxon>
        <taxon>metagenomes</taxon>
        <taxon>ecological metagenomes</taxon>
    </lineage>
</organism>
<dbReference type="Gene3D" id="2.30.30.100">
    <property type="match status" value="1"/>
</dbReference>
<gene>
    <name evidence="5" type="primary">birA_37</name>
    <name evidence="5" type="ORF">SDC9_117400</name>
</gene>
<reference evidence="5" key="1">
    <citation type="submission" date="2019-08" db="EMBL/GenBank/DDBJ databases">
        <authorList>
            <person name="Kucharzyk K."/>
            <person name="Murdoch R.W."/>
            <person name="Higgins S."/>
            <person name="Loffler F."/>
        </authorList>
    </citation>
    <scope>NUCLEOTIDE SEQUENCE</scope>
</reference>
<dbReference type="InterPro" id="IPR003142">
    <property type="entry name" value="BPL_C"/>
</dbReference>
<dbReference type="NCBIfam" id="TIGR00121">
    <property type="entry name" value="birA_ligase"/>
    <property type="match status" value="1"/>
</dbReference>
<dbReference type="InterPro" id="IPR013196">
    <property type="entry name" value="HTH_11"/>
</dbReference>
<dbReference type="InterPro" id="IPR030855">
    <property type="entry name" value="Bifunct_BirA"/>
</dbReference>
<dbReference type="Gene3D" id="3.30.930.10">
    <property type="entry name" value="Bira Bifunctional Protein, Domain 2"/>
    <property type="match status" value="1"/>
</dbReference>
<dbReference type="InterPro" id="IPR004143">
    <property type="entry name" value="BPL_LPL_catalytic"/>
</dbReference>
<dbReference type="Gene3D" id="1.10.10.10">
    <property type="entry name" value="Winged helix-like DNA-binding domain superfamily/Winged helix DNA-binding domain"/>
    <property type="match status" value="1"/>
</dbReference>
<dbReference type="SUPFAM" id="SSF55681">
    <property type="entry name" value="Class II aaRS and biotin synthetases"/>
    <property type="match status" value="1"/>
</dbReference>
<protein>
    <submittedName>
        <fullName evidence="5">Bifunctional ligase/repressor BirA</fullName>
        <ecNumber evidence="5">6.3.4.15</ecNumber>
    </submittedName>
</protein>
<dbReference type="EMBL" id="VSSQ01023479">
    <property type="protein sequence ID" value="MPM70445.1"/>
    <property type="molecule type" value="Genomic_DNA"/>
</dbReference>
<dbReference type="GO" id="GO:0006355">
    <property type="term" value="P:regulation of DNA-templated transcription"/>
    <property type="evidence" value="ECO:0007669"/>
    <property type="project" value="InterPro"/>
</dbReference>
<dbReference type="Pfam" id="PF03099">
    <property type="entry name" value="BPL_LplA_LipB"/>
    <property type="match status" value="1"/>
</dbReference>
<evidence type="ECO:0000256" key="3">
    <source>
        <dbReference type="ARBA" id="ARBA00022840"/>
    </source>
</evidence>
<proteinExistence type="inferred from homology"/>
<dbReference type="Pfam" id="PF08279">
    <property type="entry name" value="HTH_11"/>
    <property type="match status" value="1"/>
</dbReference>
<dbReference type="PROSITE" id="PS51733">
    <property type="entry name" value="BPL_LPL_CATALYTIC"/>
    <property type="match status" value="1"/>
</dbReference>
<dbReference type="InterPro" id="IPR036388">
    <property type="entry name" value="WH-like_DNA-bd_sf"/>
</dbReference>
<sequence>MKKDDVLKLLLANRGKIMSGGAMARELNVSRTAVWKMINQLKEEGIAIGSAANEGYFINANEDILCKGSVEMQLFDGSVLSGLDVLERVDSTNSYLKQKASQNFPDRYVVIAAEQDGGRGRMKRNFYSPKGQGVYMSVLLRPNLHISKINFLTILSALAVYDAIYECSGVAAGIKWPNDLVFEKKKLCGILTEAAIEGESGIVDYAIVGMGINLKQNQSDFPCEIQEVATSVRACGGREVSRDRFSAQLIEAFFRYYDSYMKGDKLMILKVYKERLCMLHKKITVLEKNGSYTGEAIDIDDEARLLVKKENGDVAVLFAGEISIRDF</sequence>
<evidence type="ECO:0000313" key="5">
    <source>
        <dbReference type="EMBL" id="MPM70445.1"/>
    </source>
</evidence>